<evidence type="ECO:0000313" key="2">
    <source>
        <dbReference type="EMBL" id="MDG3586690.1"/>
    </source>
</evidence>
<feature type="transmembrane region" description="Helical" evidence="1">
    <location>
        <begin position="5"/>
        <end position="22"/>
    </location>
</feature>
<protein>
    <recommendedName>
        <fullName evidence="4">Isoleucyl-tRNA synthetase</fullName>
    </recommendedName>
</protein>
<dbReference type="RefSeq" id="WP_277900415.1">
    <property type="nucleotide sequence ID" value="NZ_JAPMUA010000004.1"/>
</dbReference>
<evidence type="ECO:0008006" key="4">
    <source>
        <dbReference type="Google" id="ProtNLM"/>
    </source>
</evidence>
<dbReference type="Proteomes" id="UP001153642">
    <property type="component" value="Unassembled WGS sequence"/>
</dbReference>
<evidence type="ECO:0000313" key="3">
    <source>
        <dbReference type="Proteomes" id="UP001153642"/>
    </source>
</evidence>
<accession>A0ABT6FTW8</accession>
<keyword evidence="1" id="KW-0812">Transmembrane</keyword>
<dbReference type="EMBL" id="JAPMUA010000004">
    <property type="protein sequence ID" value="MDG3586690.1"/>
    <property type="molecule type" value="Genomic_DNA"/>
</dbReference>
<organism evidence="2 3">
    <name type="scientific">Galbibacter pacificus</name>
    <dbReference type="NCBI Taxonomy" id="2996052"/>
    <lineage>
        <taxon>Bacteria</taxon>
        <taxon>Pseudomonadati</taxon>
        <taxon>Bacteroidota</taxon>
        <taxon>Flavobacteriia</taxon>
        <taxon>Flavobacteriales</taxon>
        <taxon>Flavobacteriaceae</taxon>
        <taxon>Galbibacter</taxon>
    </lineage>
</organism>
<reference evidence="2" key="1">
    <citation type="submission" date="2022-11" db="EMBL/GenBank/DDBJ databases">
        <title>High-quality draft genome sequence of Galbibacter sp. strain CMA-7.</title>
        <authorList>
            <person name="Wei L."/>
            <person name="Dong C."/>
            <person name="Shao Z."/>
        </authorList>
    </citation>
    <scope>NUCLEOTIDE SEQUENCE</scope>
    <source>
        <strain evidence="2">CMA-7</strain>
    </source>
</reference>
<comment type="caution">
    <text evidence="2">The sequence shown here is derived from an EMBL/GenBank/DDBJ whole genome shotgun (WGS) entry which is preliminary data.</text>
</comment>
<gene>
    <name evidence="2" type="ORF">OSR52_12505</name>
</gene>
<evidence type="ECO:0000256" key="1">
    <source>
        <dbReference type="SAM" id="Phobius"/>
    </source>
</evidence>
<feature type="transmembrane region" description="Helical" evidence="1">
    <location>
        <begin position="34"/>
        <end position="52"/>
    </location>
</feature>
<keyword evidence="1" id="KW-1133">Transmembrane helix</keyword>
<keyword evidence="3" id="KW-1185">Reference proteome</keyword>
<sequence length="84" mass="9783">MKRVVQIIFALIIIGFCTGYYFKWQDNDLMGDRIIGISVIATAFILMPLFLISRSKGKKISDYMLTKENLDKMNEKKEENTENQ</sequence>
<name>A0ABT6FTW8_9FLAO</name>
<keyword evidence="1" id="KW-0472">Membrane</keyword>
<proteinExistence type="predicted"/>